<dbReference type="HOGENOM" id="CLU_025348_3_0_1"/>
<reference evidence="2" key="2">
    <citation type="submission" date="2025-08" db="UniProtKB">
        <authorList>
            <consortium name="Ensembl"/>
        </authorList>
    </citation>
    <scope>IDENTIFICATION</scope>
</reference>
<dbReference type="AlphaFoldDB" id="H2ZXI7"/>
<dbReference type="STRING" id="7897.ENSLACP00000002108"/>
<feature type="domain" description="HAT C-terminal dimerisation" evidence="1">
    <location>
        <begin position="439"/>
        <end position="520"/>
    </location>
</feature>
<dbReference type="eggNOG" id="ENOG502S52Z">
    <property type="taxonomic scope" value="Eukaryota"/>
</dbReference>
<dbReference type="Ensembl" id="ENSLACT00000002124.1">
    <property type="protein sequence ID" value="ENSLACP00000002108.1"/>
    <property type="gene ID" value="ENSLACG00000001886.1"/>
</dbReference>
<sequence length="523" mass="59219">VLQNLEMFLQNCSSHYKNGTFHVSGDMFCSTCNIAVDHNWKATCDHHLEVSMHLEKKKKMEPIAVSSSEKQVTIKALFGTKTVQQEIRKVALFNLVEAFTSANLPLNALDNPALHSYLEENLKSVGVLTTSPWLRSENLPKVFNYHVAEVKKEISAISISIVCDETTDVQDHYVLNVLAVLSQYSFWKYKFENVLPLKLQISKLSQAVLETSQKFDMHYTKVYGFVTDNAIYMNKCWEKSLKHMFLNGVHVTCSAHLLNLLGDIWRKNSDHVNDLVVAVKKAFTDTPTRKAQFKQFLKEHEESTAYQDVVTTFSVDDRVTDIKEIAPNASPLVQMLEKYEGDEVKAHVLYDELLDFATFLECKGESSVQQATKNTMASCAKKVQGYMAQNGHFHQSAAKFFEAVRIFNPARLSTLALSEDVICSSTPAFEDNVRGKVQLTIYKRETQCHQISLNERNIIEFLQGDAKHFPDLNYIAISCLSIPVHSASAQRSFSQYAALLADNKRSIKPGNLCVYSMLQQNKL</sequence>
<dbReference type="EMBL" id="AFYH01070744">
    <property type="status" value="NOT_ANNOTATED_CDS"/>
    <property type="molecule type" value="Genomic_DNA"/>
</dbReference>
<keyword evidence="3" id="KW-1185">Reference proteome</keyword>
<reference evidence="3" key="1">
    <citation type="submission" date="2011-08" db="EMBL/GenBank/DDBJ databases">
        <title>The draft genome of Latimeria chalumnae.</title>
        <authorList>
            <person name="Di Palma F."/>
            <person name="Alfoldi J."/>
            <person name="Johnson J."/>
            <person name="Berlin A."/>
            <person name="Gnerre S."/>
            <person name="Jaffe D."/>
            <person name="MacCallum I."/>
            <person name="Young S."/>
            <person name="Walker B.J."/>
            <person name="Lander E."/>
            <person name="Lindblad-Toh K."/>
        </authorList>
    </citation>
    <scope>NUCLEOTIDE SEQUENCE [LARGE SCALE GENOMIC DNA]</scope>
    <source>
        <strain evidence="3">Wild caught</strain>
    </source>
</reference>
<evidence type="ECO:0000313" key="2">
    <source>
        <dbReference type="Ensembl" id="ENSLACP00000002108.1"/>
    </source>
</evidence>
<proteinExistence type="predicted"/>
<dbReference type="GO" id="GO:0005634">
    <property type="term" value="C:nucleus"/>
    <property type="evidence" value="ECO:0007669"/>
    <property type="project" value="InterPro"/>
</dbReference>
<reference evidence="2" key="3">
    <citation type="submission" date="2025-09" db="UniProtKB">
        <authorList>
            <consortium name="Ensembl"/>
        </authorList>
    </citation>
    <scope>IDENTIFICATION</scope>
</reference>
<dbReference type="Pfam" id="PF05699">
    <property type="entry name" value="Dimer_Tnp_hAT"/>
    <property type="match status" value="1"/>
</dbReference>
<dbReference type="GO" id="GO:0006357">
    <property type="term" value="P:regulation of transcription by RNA polymerase II"/>
    <property type="evidence" value="ECO:0007669"/>
    <property type="project" value="InterPro"/>
</dbReference>
<dbReference type="PANTHER" id="PTHR32344">
    <property type="entry name" value="U1-TYPE DOMAIN-CONTAINING PROTEIN"/>
    <property type="match status" value="1"/>
</dbReference>
<dbReference type="InterPro" id="IPR008906">
    <property type="entry name" value="HATC_C_dom"/>
</dbReference>
<accession>H2ZXI7</accession>
<dbReference type="PANTHER" id="PTHR32344:SF1">
    <property type="entry name" value="U1-TYPE DOMAIN-CONTAINING PROTEIN"/>
    <property type="match status" value="1"/>
</dbReference>
<organism evidence="2 3">
    <name type="scientific">Latimeria chalumnae</name>
    <name type="common">Coelacanth</name>
    <dbReference type="NCBI Taxonomy" id="7897"/>
    <lineage>
        <taxon>Eukaryota</taxon>
        <taxon>Metazoa</taxon>
        <taxon>Chordata</taxon>
        <taxon>Craniata</taxon>
        <taxon>Vertebrata</taxon>
        <taxon>Euteleostomi</taxon>
        <taxon>Coelacanthiformes</taxon>
        <taxon>Coelacanthidae</taxon>
        <taxon>Latimeria</taxon>
    </lineage>
</organism>
<dbReference type="GeneTree" id="ENSGT00940000165741"/>
<dbReference type="GO" id="GO:0003690">
    <property type="term" value="F:double-stranded DNA binding"/>
    <property type="evidence" value="ECO:0007669"/>
    <property type="project" value="InterPro"/>
</dbReference>
<dbReference type="SUPFAM" id="SSF53098">
    <property type="entry name" value="Ribonuclease H-like"/>
    <property type="match status" value="1"/>
</dbReference>
<dbReference type="GO" id="GO:0046983">
    <property type="term" value="F:protein dimerization activity"/>
    <property type="evidence" value="ECO:0007669"/>
    <property type="project" value="InterPro"/>
</dbReference>
<protein>
    <recommendedName>
        <fullName evidence="1">HAT C-terminal dimerisation domain-containing protein</fullName>
    </recommendedName>
</protein>
<dbReference type="InParanoid" id="H2ZXI7"/>
<name>H2ZXI7_LATCH</name>
<dbReference type="Proteomes" id="UP000008672">
    <property type="component" value="Unassembled WGS sequence"/>
</dbReference>
<dbReference type="InterPro" id="IPR033375">
    <property type="entry name" value="Cggbp1"/>
</dbReference>
<evidence type="ECO:0000313" key="3">
    <source>
        <dbReference type="Proteomes" id="UP000008672"/>
    </source>
</evidence>
<dbReference type="InterPro" id="IPR012337">
    <property type="entry name" value="RNaseH-like_sf"/>
</dbReference>
<evidence type="ECO:0000259" key="1">
    <source>
        <dbReference type="Pfam" id="PF05699"/>
    </source>
</evidence>